<keyword evidence="3" id="KW-1185">Reference proteome</keyword>
<dbReference type="EMBL" id="BGPR01000438">
    <property type="protein sequence ID" value="GBM20187.1"/>
    <property type="molecule type" value="Genomic_DNA"/>
</dbReference>
<feature type="region of interest" description="Disordered" evidence="1">
    <location>
        <begin position="1"/>
        <end position="35"/>
    </location>
</feature>
<evidence type="ECO:0000313" key="3">
    <source>
        <dbReference type="Proteomes" id="UP000499080"/>
    </source>
</evidence>
<dbReference type="OrthoDB" id="6470724at2759"/>
<evidence type="ECO:0000313" key="2">
    <source>
        <dbReference type="EMBL" id="GBM20187.1"/>
    </source>
</evidence>
<organism evidence="2 3">
    <name type="scientific">Araneus ventricosus</name>
    <name type="common">Orbweaver spider</name>
    <name type="synonym">Epeira ventricosa</name>
    <dbReference type="NCBI Taxonomy" id="182803"/>
    <lineage>
        <taxon>Eukaryota</taxon>
        <taxon>Metazoa</taxon>
        <taxon>Ecdysozoa</taxon>
        <taxon>Arthropoda</taxon>
        <taxon>Chelicerata</taxon>
        <taxon>Arachnida</taxon>
        <taxon>Araneae</taxon>
        <taxon>Araneomorphae</taxon>
        <taxon>Entelegynae</taxon>
        <taxon>Araneoidea</taxon>
        <taxon>Araneidae</taxon>
        <taxon>Araneus</taxon>
    </lineage>
</organism>
<proteinExistence type="predicted"/>
<gene>
    <name evidence="2" type="ORF">AVEN_5704_1</name>
</gene>
<protein>
    <submittedName>
        <fullName evidence="2">Uncharacterized protein</fullName>
    </submittedName>
</protein>
<comment type="caution">
    <text evidence="2">The sequence shown here is derived from an EMBL/GenBank/DDBJ whole genome shotgun (WGS) entry which is preliminary data.</text>
</comment>
<dbReference type="Proteomes" id="UP000499080">
    <property type="component" value="Unassembled WGS sequence"/>
</dbReference>
<evidence type="ECO:0000256" key="1">
    <source>
        <dbReference type="SAM" id="MobiDB-lite"/>
    </source>
</evidence>
<name>A0A4Y2DV41_ARAVE</name>
<dbReference type="AlphaFoldDB" id="A0A4Y2DV41"/>
<reference evidence="2 3" key="1">
    <citation type="journal article" date="2019" name="Sci. Rep.">
        <title>Orb-weaving spider Araneus ventricosus genome elucidates the spidroin gene catalogue.</title>
        <authorList>
            <person name="Kono N."/>
            <person name="Nakamura H."/>
            <person name="Ohtoshi R."/>
            <person name="Moran D.A.P."/>
            <person name="Shinohara A."/>
            <person name="Yoshida Y."/>
            <person name="Fujiwara M."/>
            <person name="Mori M."/>
            <person name="Tomita M."/>
            <person name="Arakawa K."/>
        </authorList>
    </citation>
    <scope>NUCLEOTIDE SEQUENCE [LARGE SCALE GENOMIC DNA]</scope>
</reference>
<accession>A0A4Y2DV41</accession>
<sequence>MTRTTPELAPPSPNFHATPAGGRLAGAKLDSNRDPPCMRKSPCVPPLCSTVYGEDSHPCNRNFSFHSRNSAWILSLLQTADSVIFSFYLPLPRARWFNAPQFQLHKILWVALSSTVGLRVECRHSLKSVCLQDVILKDQTDENRLGLSLVGQCYSIHLTAQT</sequence>